<keyword evidence="1" id="KW-1133">Transmembrane helix</keyword>
<reference evidence="2" key="1">
    <citation type="submission" date="2017-06" db="EMBL/GenBank/DDBJ databases">
        <title>Complete sequence of p12939-PER from clinical Pseudomonas aeruginosa.</title>
        <authorList>
            <person name="Yuan M."/>
            <person name="Feng J."/>
            <person name="Zhan Z."/>
            <person name="Jiang X."/>
            <person name="Zhang D."/>
            <person name="Chen X."/>
            <person name="Zhao X."/>
            <person name="Che J."/>
            <person name="Lu J."/>
            <person name="Xu J."/>
            <person name="Li J."/>
            <person name="Zhou D."/>
        </authorList>
    </citation>
    <scope>NUCLEOTIDE SEQUENCE</scope>
    <source>
        <plasmid evidence="2">p12939-PER</plasmid>
    </source>
</reference>
<name>A0A2L1KG10_PSEAI</name>
<dbReference type="RefSeq" id="WP_181377798.1">
    <property type="nucleotide sequence ID" value="NZ_MT732190.1"/>
</dbReference>
<organism evidence="2">
    <name type="scientific">Pseudomonas aeruginosa</name>
    <dbReference type="NCBI Taxonomy" id="287"/>
    <lineage>
        <taxon>Bacteria</taxon>
        <taxon>Pseudomonadati</taxon>
        <taxon>Pseudomonadota</taxon>
        <taxon>Gammaproteobacteria</taxon>
        <taxon>Pseudomonadales</taxon>
        <taxon>Pseudomonadaceae</taxon>
        <taxon>Pseudomonas</taxon>
    </lineage>
</organism>
<dbReference type="EMBL" id="MF344569">
    <property type="protein sequence ID" value="AVE21259.1"/>
    <property type="molecule type" value="Genomic_DNA"/>
</dbReference>
<keyword evidence="1" id="KW-0472">Membrane</keyword>
<evidence type="ECO:0000256" key="1">
    <source>
        <dbReference type="SAM" id="Phobius"/>
    </source>
</evidence>
<accession>A0A2L1KG10</accession>
<keyword evidence="2" id="KW-0614">Plasmid</keyword>
<protein>
    <submittedName>
        <fullName evidence="2">Uncharacterized protein</fullName>
    </submittedName>
</protein>
<dbReference type="AlphaFoldDB" id="A0A2L1KG10"/>
<evidence type="ECO:0000313" key="2">
    <source>
        <dbReference type="EMBL" id="AVE21259.1"/>
    </source>
</evidence>
<geneLocation type="plasmid" evidence="2">
    <name>p12939-PER</name>
</geneLocation>
<sequence length="76" mass="8520">MMLRLIIFAVFALTYYLGRFKSDWLYALFDQDMTADPDRIFGLLTTMGAGALCLLILMFVAGCMAVGQRSAVDQEQ</sequence>
<keyword evidence="1" id="KW-0812">Transmembrane</keyword>
<proteinExistence type="predicted"/>
<feature type="transmembrane region" description="Helical" evidence="1">
    <location>
        <begin position="44"/>
        <end position="67"/>
    </location>
</feature>